<dbReference type="InParanoid" id="A0A2K1J417"/>
<keyword evidence="4" id="KW-1185">Reference proteome</keyword>
<dbReference type="EnsemblPlants" id="Pp3c17_14779V3.1">
    <property type="protein sequence ID" value="Pp3c17_14779V3.1"/>
    <property type="gene ID" value="Pp3c17_14779"/>
</dbReference>
<sequence length="78" mass="8403">MTDWSKIVHPGGSCDDGSMSGAGPGETSDLKRKTRHGKKEKKALCFRQCGSFHVPTSFCFPMFSSRGEMMSGCHCLGG</sequence>
<reference evidence="3" key="3">
    <citation type="submission" date="2020-12" db="UniProtKB">
        <authorList>
            <consortium name="EnsemblPlants"/>
        </authorList>
    </citation>
    <scope>IDENTIFICATION</scope>
</reference>
<organism evidence="2">
    <name type="scientific">Physcomitrium patens</name>
    <name type="common">Spreading-leaved earth moss</name>
    <name type="synonym">Physcomitrella patens</name>
    <dbReference type="NCBI Taxonomy" id="3218"/>
    <lineage>
        <taxon>Eukaryota</taxon>
        <taxon>Viridiplantae</taxon>
        <taxon>Streptophyta</taxon>
        <taxon>Embryophyta</taxon>
        <taxon>Bryophyta</taxon>
        <taxon>Bryophytina</taxon>
        <taxon>Bryopsida</taxon>
        <taxon>Funariidae</taxon>
        <taxon>Funariales</taxon>
        <taxon>Funariaceae</taxon>
        <taxon>Physcomitrium</taxon>
    </lineage>
</organism>
<evidence type="ECO:0000313" key="4">
    <source>
        <dbReference type="Proteomes" id="UP000006727"/>
    </source>
</evidence>
<feature type="region of interest" description="Disordered" evidence="1">
    <location>
        <begin position="1"/>
        <end position="37"/>
    </location>
</feature>
<evidence type="ECO:0000313" key="3">
    <source>
        <dbReference type="EnsemblPlants" id="Pp3c17_14779V3.1"/>
    </source>
</evidence>
<gene>
    <name evidence="2" type="ORF">PHYPA_022101</name>
</gene>
<reference evidence="2 4" key="2">
    <citation type="journal article" date="2018" name="Plant J.">
        <title>The Physcomitrella patens chromosome-scale assembly reveals moss genome structure and evolution.</title>
        <authorList>
            <person name="Lang D."/>
            <person name="Ullrich K.K."/>
            <person name="Murat F."/>
            <person name="Fuchs J."/>
            <person name="Jenkins J."/>
            <person name="Haas F.B."/>
            <person name="Piednoel M."/>
            <person name="Gundlach H."/>
            <person name="Van Bel M."/>
            <person name="Meyberg R."/>
            <person name="Vives C."/>
            <person name="Morata J."/>
            <person name="Symeonidi A."/>
            <person name="Hiss M."/>
            <person name="Muchero W."/>
            <person name="Kamisugi Y."/>
            <person name="Saleh O."/>
            <person name="Blanc G."/>
            <person name="Decker E.L."/>
            <person name="van Gessel N."/>
            <person name="Grimwood J."/>
            <person name="Hayes R.D."/>
            <person name="Graham S.W."/>
            <person name="Gunter L.E."/>
            <person name="McDaniel S.F."/>
            <person name="Hoernstein S.N.W."/>
            <person name="Larsson A."/>
            <person name="Li F.W."/>
            <person name="Perroud P.F."/>
            <person name="Phillips J."/>
            <person name="Ranjan P."/>
            <person name="Rokshar D.S."/>
            <person name="Rothfels C.J."/>
            <person name="Schneider L."/>
            <person name="Shu S."/>
            <person name="Stevenson D.W."/>
            <person name="Thummler F."/>
            <person name="Tillich M."/>
            <person name="Villarreal Aguilar J.C."/>
            <person name="Widiez T."/>
            <person name="Wong G.K."/>
            <person name="Wymore A."/>
            <person name="Zhang Y."/>
            <person name="Zimmer A.D."/>
            <person name="Quatrano R.S."/>
            <person name="Mayer K.F.X."/>
            <person name="Goodstein D."/>
            <person name="Casacuberta J.M."/>
            <person name="Vandepoele K."/>
            <person name="Reski R."/>
            <person name="Cuming A.C."/>
            <person name="Tuskan G.A."/>
            <person name="Maumus F."/>
            <person name="Salse J."/>
            <person name="Schmutz J."/>
            <person name="Rensing S.A."/>
        </authorList>
    </citation>
    <scope>NUCLEOTIDE SEQUENCE [LARGE SCALE GENOMIC DNA]</scope>
    <source>
        <strain evidence="3 4">cv. Gransden 2004</strain>
    </source>
</reference>
<protein>
    <submittedName>
        <fullName evidence="2 3">Uncharacterized protein</fullName>
    </submittedName>
</protein>
<dbReference type="Proteomes" id="UP000006727">
    <property type="component" value="Chromosome 17"/>
</dbReference>
<accession>A0A2K1J417</accession>
<dbReference type="Gramene" id="Pp3c17_14779V3.1">
    <property type="protein sequence ID" value="Pp3c17_14779V3.1"/>
    <property type="gene ID" value="Pp3c17_14779"/>
</dbReference>
<name>A0A2K1J417_PHYPA</name>
<proteinExistence type="predicted"/>
<dbReference type="AlphaFoldDB" id="A0A2K1J417"/>
<dbReference type="EMBL" id="ABEU02000017">
    <property type="protein sequence ID" value="PNR36250.1"/>
    <property type="molecule type" value="Genomic_DNA"/>
</dbReference>
<evidence type="ECO:0000256" key="1">
    <source>
        <dbReference type="SAM" id="MobiDB-lite"/>
    </source>
</evidence>
<reference evidence="2 4" key="1">
    <citation type="journal article" date="2008" name="Science">
        <title>The Physcomitrella genome reveals evolutionary insights into the conquest of land by plants.</title>
        <authorList>
            <person name="Rensing S."/>
            <person name="Lang D."/>
            <person name="Zimmer A."/>
            <person name="Terry A."/>
            <person name="Salamov A."/>
            <person name="Shapiro H."/>
            <person name="Nishiyama T."/>
            <person name="Perroud P.-F."/>
            <person name="Lindquist E."/>
            <person name="Kamisugi Y."/>
            <person name="Tanahashi T."/>
            <person name="Sakakibara K."/>
            <person name="Fujita T."/>
            <person name="Oishi K."/>
            <person name="Shin-I T."/>
            <person name="Kuroki Y."/>
            <person name="Toyoda A."/>
            <person name="Suzuki Y."/>
            <person name="Hashimoto A."/>
            <person name="Yamaguchi K."/>
            <person name="Sugano A."/>
            <person name="Kohara Y."/>
            <person name="Fujiyama A."/>
            <person name="Anterola A."/>
            <person name="Aoki S."/>
            <person name="Ashton N."/>
            <person name="Barbazuk W.B."/>
            <person name="Barker E."/>
            <person name="Bennetzen J."/>
            <person name="Bezanilla M."/>
            <person name="Blankenship R."/>
            <person name="Cho S.H."/>
            <person name="Dutcher S."/>
            <person name="Estelle M."/>
            <person name="Fawcett J.A."/>
            <person name="Gundlach H."/>
            <person name="Hanada K."/>
            <person name="Heyl A."/>
            <person name="Hicks K.A."/>
            <person name="Hugh J."/>
            <person name="Lohr M."/>
            <person name="Mayer K."/>
            <person name="Melkozernov A."/>
            <person name="Murata T."/>
            <person name="Nelson D."/>
            <person name="Pils B."/>
            <person name="Prigge M."/>
            <person name="Reiss B."/>
            <person name="Renner T."/>
            <person name="Rombauts S."/>
            <person name="Rushton P."/>
            <person name="Sanderfoot A."/>
            <person name="Schween G."/>
            <person name="Shiu S.-H."/>
            <person name="Stueber K."/>
            <person name="Theodoulou F.L."/>
            <person name="Tu H."/>
            <person name="Van de Peer Y."/>
            <person name="Verrier P.J."/>
            <person name="Waters E."/>
            <person name="Wood A."/>
            <person name="Yang L."/>
            <person name="Cove D."/>
            <person name="Cuming A."/>
            <person name="Hasebe M."/>
            <person name="Lucas S."/>
            <person name="Mishler D.B."/>
            <person name="Reski R."/>
            <person name="Grigoriev I."/>
            <person name="Quatrano R.S."/>
            <person name="Boore J.L."/>
        </authorList>
    </citation>
    <scope>NUCLEOTIDE SEQUENCE [LARGE SCALE GENOMIC DNA]</scope>
    <source>
        <strain evidence="3 4">cv. Gransden 2004</strain>
    </source>
</reference>
<evidence type="ECO:0000313" key="2">
    <source>
        <dbReference type="EMBL" id="PNR36250.1"/>
    </source>
</evidence>